<dbReference type="Proteomes" id="UP000030764">
    <property type="component" value="Unassembled WGS sequence"/>
</dbReference>
<name>A0A085N2X5_9BILA</name>
<sequence>MFQESFFFPHGSDGKDVVYVSFEKDWDIRVYGDAGEEIFNVVTYYKATDLPPDCLAVLRCCSELQLNRSSEDRQGPPALMSFSRSYIDERTFDFAHHFHAHRKM</sequence>
<dbReference type="AlphaFoldDB" id="A0A085N2X5"/>
<organism evidence="2">
    <name type="scientific">Trichuris suis</name>
    <name type="common">pig whipworm</name>
    <dbReference type="NCBI Taxonomy" id="68888"/>
    <lineage>
        <taxon>Eukaryota</taxon>
        <taxon>Metazoa</taxon>
        <taxon>Ecdysozoa</taxon>
        <taxon>Nematoda</taxon>
        <taxon>Enoplea</taxon>
        <taxon>Dorylaimia</taxon>
        <taxon>Trichinellida</taxon>
        <taxon>Trichuridae</taxon>
        <taxon>Trichuris</taxon>
    </lineage>
</organism>
<proteinExistence type="predicted"/>
<protein>
    <submittedName>
        <fullName evidence="2">Uncharacterized protein</fullName>
    </submittedName>
</protein>
<evidence type="ECO:0000313" key="1">
    <source>
        <dbReference type="EMBL" id="KFD52674.1"/>
    </source>
</evidence>
<dbReference type="Proteomes" id="UP000030758">
    <property type="component" value="Unassembled WGS sequence"/>
</dbReference>
<dbReference type="EMBL" id="KL363225">
    <property type="protein sequence ID" value="KFD52674.1"/>
    <property type="molecule type" value="Genomic_DNA"/>
</dbReference>
<accession>A0A085N2X5</accession>
<dbReference type="EMBL" id="KL367565">
    <property type="protein sequence ID" value="KFD63821.1"/>
    <property type="molecule type" value="Genomic_DNA"/>
</dbReference>
<gene>
    <name evidence="1" type="ORF">M513_06521</name>
    <name evidence="2" type="ORF">M514_06521</name>
</gene>
<reference evidence="2 3" key="1">
    <citation type="journal article" date="2014" name="Nat. Genet.">
        <title>Genome and transcriptome of the porcine whipworm Trichuris suis.</title>
        <authorList>
            <person name="Jex A.R."/>
            <person name="Nejsum P."/>
            <person name="Schwarz E.M."/>
            <person name="Hu L."/>
            <person name="Young N.D."/>
            <person name="Hall R.S."/>
            <person name="Korhonen P.K."/>
            <person name="Liao S."/>
            <person name="Thamsborg S."/>
            <person name="Xia J."/>
            <person name="Xu P."/>
            <person name="Wang S."/>
            <person name="Scheerlinck J.P."/>
            <person name="Hofmann A."/>
            <person name="Sternberg P.W."/>
            <person name="Wang J."/>
            <person name="Gasser R.B."/>
        </authorList>
    </citation>
    <scope>NUCLEOTIDE SEQUENCE [LARGE SCALE GENOMIC DNA]</scope>
    <source>
        <strain evidence="2">DCEP-RM93F</strain>
        <strain evidence="1">DCEP-RM93M</strain>
    </source>
</reference>
<keyword evidence="3" id="KW-1185">Reference proteome</keyword>
<evidence type="ECO:0000313" key="3">
    <source>
        <dbReference type="Proteomes" id="UP000030764"/>
    </source>
</evidence>
<evidence type="ECO:0000313" key="2">
    <source>
        <dbReference type="EMBL" id="KFD63821.1"/>
    </source>
</evidence>